<accession>A0ABR1T2D2</accession>
<dbReference type="PANTHER" id="PTHR33048:SF160">
    <property type="entry name" value="SAT4 FAMILY MEMBRANE PROTEIN"/>
    <property type="match status" value="1"/>
</dbReference>
<comment type="caution">
    <text evidence="9">The sequence shown here is derived from an EMBL/GenBank/DDBJ whole genome shotgun (WGS) entry which is preliminary data.</text>
</comment>
<keyword evidence="4 7" id="KW-0472">Membrane</keyword>
<evidence type="ECO:0000256" key="1">
    <source>
        <dbReference type="ARBA" id="ARBA00004141"/>
    </source>
</evidence>
<evidence type="ECO:0000256" key="6">
    <source>
        <dbReference type="SAM" id="MobiDB-lite"/>
    </source>
</evidence>
<evidence type="ECO:0000259" key="8">
    <source>
        <dbReference type="Pfam" id="PF20684"/>
    </source>
</evidence>
<evidence type="ECO:0000256" key="7">
    <source>
        <dbReference type="SAM" id="Phobius"/>
    </source>
</evidence>
<dbReference type="Pfam" id="PF20684">
    <property type="entry name" value="Fung_rhodopsin"/>
    <property type="match status" value="1"/>
</dbReference>
<evidence type="ECO:0000256" key="2">
    <source>
        <dbReference type="ARBA" id="ARBA00022692"/>
    </source>
</evidence>
<dbReference type="InterPro" id="IPR049326">
    <property type="entry name" value="Rhodopsin_dom_fungi"/>
</dbReference>
<feature type="region of interest" description="Disordered" evidence="6">
    <location>
        <begin position="297"/>
        <end position="369"/>
    </location>
</feature>
<reference evidence="9 10" key="1">
    <citation type="submission" date="2023-01" db="EMBL/GenBank/DDBJ databases">
        <title>Analysis of 21 Apiospora genomes using comparative genomics revels a genus with tremendous synthesis potential of carbohydrate active enzymes and secondary metabolites.</title>
        <authorList>
            <person name="Sorensen T."/>
        </authorList>
    </citation>
    <scope>NUCLEOTIDE SEQUENCE [LARGE SCALE GENOMIC DNA]</scope>
    <source>
        <strain evidence="9 10">CBS 20057</strain>
    </source>
</reference>
<dbReference type="Proteomes" id="UP001396898">
    <property type="component" value="Unassembled WGS sequence"/>
</dbReference>
<dbReference type="EMBL" id="JAQQWI010000001">
    <property type="protein sequence ID" value="KAK8040221.1"/>
    <property type="molecule type" value="Genomic_DNA"/>
</dbReference>
<keyword evidence="3 7" id="KW-1133">Transmembrane helix</keyword>
<dbReference type="PANTHER" id="PTHR33048">
    <property type="entry name" value="PTH11-LIKE INTEGRAL MEMBRANE PROTEIN (AFU_ORTHOLOGUE AFUA_5G11245)"/>
    <property type="match status" value="1"/>
</dbReference>
<feature type="domain" description="Rhodopsin" evidence="8">
    <location>
        <begin position="44"/>
        <end position="275"/>
    </location>
</feature>
<comment type="subcellular location">
    <subcellularLocation>
        <location evidence="1">Membrane</location>
        <topology evidence="1">Multi-pass membrane protein</topology>
    </subcellularLocation>
</comment>
<feature type="transmembrane region" description="Helical" evidence="7">
    <location>
        <begin position="94"/>
        <end position="120"/>
    </location>
</feature>
<organism evidence="9 10">
    <name type="scientific">Apiospora marii</name>
    <dbReference type="NCBI Taxonomy" id="335849"/>
    <lineage>
        <taxon>Eukaryota</taxon>
        <taxon>Fungi</taxon>
        <taxon>Dikarya</taxon>
        <taxon>Ascomycota</taxon>
        <taxon>Pezizomycotina</taxon>
        <taxon>Sordariomycetes</taxon>
        <taxon>Xylariomycetidae</taxon>
        <taxon>Amphisphaeriales</taxon>
        <taxon>Apiosporaceae</taxon>
        <taxon>Apiospora</taxon>
    </lineage>
</organism>
<comment type="similarity">
    <text evidence="5">Belongs to the SAT4 family.</text>
</comment>
<evidence type="ECO:0000256" key="3">
    <source>
        <dbReference type="ARBA" id="ARBA00022989"/>
    </source>
</evidence>
<sequence>MEPPLGVVPNFAEAGGSHGIGHGIVIVSSIISATAVLARLVNGAATRKFLIEDAFMVAALGLLAGTEYVMWDFATYPGFWVHQWNVPMKSLSHWLYYIHLLAALYGVAAMCIKVAILVSWLRIFVPAGQRNAHWWTLQALTWANVVFYIVMTMTEIFRCWPRQKMWDPWYVGGSCPVNVEVQHIVISVFNFVSDTAILAMPQTIIWKLRMSRHQRRGLSLLFVIGIGAWIFGIVRAVYFIKLLSTEDVVYYMSGVAIWTIWELTCGFLVLGIPAMPRAARALPMPKSIAEFFRSFSSHEQGSGSEPARPQYQLYQPRPRRRGGTWELSDLDTTDLISARSAHATGDTTEHAPISGARGMDTGRNPQQGG</sequence>
<keyword evidence="10" id="KW-1185">Reference proteome</keyword>
<proteinExistence type="inferred from homology"/>
<name>A0ABR1T2D2_9PEZI</name>
<feature type="transmembrane region" description="Helical" evidence="7">
    <location>
        <begin position="132"/>
        <end position="151"/>
    </location>
</feature>
<evidence type="ECO:0000313" key="10">
    <source>
        <dbReference type="Proteomes" id="UP001396898"/>
    </source>
</evidence>
<feature type="transmembrane region" description="Helical" evidence="7">
    <location>
        <begin position="250"/>
        <end position="272"/>
    </location>
</feature>
<feature type="transmembrane region" description="Helical" evidence="7">
    <location>
        <begin position="218"/>
        <end position="238"/>
    </location>
</feature>
<dbReference type="InterPro" id="IPR052337">
    <property type="entry name" value="SAT4-like"/>
</dbReference>
<gene>
    <name evidence="9" type="ORF">PG991_000009</name>
</gene>
<protein>
    <recommendedName>
        <fullName evidence="8">Rhodopsin domain-containing protein</fullName>
    </recommendedName>
</protein>
<feature type="transmembrane region" description="Helical" evidence="7">
    <location>
        <begin position="20"/>
        <end position="42"/>
    </location>
</feature>
<evidence type="ECO:0000313" key="9">
    <source>
        <dbReference type="EMBL" id="KAK8040221.1"/>
    </source>
</evidence>
<evidence type="ECO:0000256" key="4">
    <source>
        <dbReference type="ARBA" id="ARBA00023136"/>
    </source>
</evidence>
<keyword evidence="2 7" id="KW-0812">Transmembrane</keyword>
<feature type="transmembrane region" description="Helical" evidence="7">
    <location>
        <begin position="54"/>
        <end position="74"/>
    </location>
</feature>
<evidence type="ECO:0000256" key="5">
    <source>
        <dbReference type="ARBA" id="ARBA00038359"/>
    </source>
</evidence>
<feature type="transmembrane region" description="Helical" evidence="7">
    <location>
        <begin position="184"/>
        <end position="206"/>
    </location>
</feature>